<dbReference type="InterPro" id="IPR043454">
    <property type="entry name" value="NPH3/RPT2-like"/>
</dbReference>
<dbReference type="InterPro" id="IPR011333">
    <property type="entry name" value="SKP1/BTB/POZ_sf"/>
</dbReference>
<comment type="similarity">
    <text evidence="3">Belongs to the NPH3 family.</text>
</comment>
<dbReference type="SUPFAM" id="SSF54695">
    <property type="entry name" value="POZ domain"/>
    <property type="match status" value="1"/>
</dbReference>
<dbReference type="InterPro" id="IPR027356">
    <property type="entry name" value="NPH3_dom"/>
</dbReference>
<accession>A0A540MK34</accession>
<evidence type="ECO:0000259" key="5">
    <source>
        <dbReference type="PROSITE" id="PS51649"/>
    </source>
</evidence>
<organism evidence="6 7">
    <name type="scientific">Malus baccata</name>
    <name type="common">Siberian crab apple</name>
    <name type="synonym">Pyrus baccata</name>
    <dbReference type="NCBI Taxonomy" id="106549"/>
    <lineage>
        <taxon>Eukaryota</taxon>
        <taxon>Viridiplantae</taxon>
        <taxon>Streptophyta</taxon>
        <taxon>Embryophyta</taxon>
        <taxon>Tracheophyta</taxon>
        <taxon>Spermatophyta</taxon>
        <taxon>Magnoliopsida</taxon>
        <taxon>eudicotyledons</taxon>
        <taxon>Gunneridae</taxon>
        <taxon>Pentapetalae</taxon>
        <taxon>rosids</taxon>
        <taxon>fabids</taxon>
        <taxon>Rosales</taxon>
        <taxon>Rosaceae</taxon>
        <taxon>Amygdaloideae</taxon>
        <taxon>Maleae</taxon>
        <taxon>Malus</taxon>
    </lineage>
</organism>
<dbReference type="GO" id="GO:0016567">
    <property type="term" value="P:protein ubiquitination"/>
    <property type="evidence" value="ECO:0007669"/>
    <property type="project" value="UniProtKB-UniPathway"/>
</dbReference>
<evidence type="ECO:0000256" key="3">
    <source>
        <dbReference type="PROSITE-ProRule" id="PRU00982"/>
    </source>
</evidence>
<proteinExistence type="inferred from homology"/>
<comment type="pathway">
    <text evidence="1">Protein modification; protein ubiquitination.</text>
</comment>
<reference evidence="6 7" key="1">
    <citation type="journal article" date="2019" name="G3 (Bethesda)">
        <title>Sequencing of a Wild Apple (Malus baccata) Genome Unravels the Differences Between Cultivated and Wild Apple Species Regarding Disease Resistance and Cold Tolerance.</title>
        <authorList>
            <person name="Chen X."/>
        </authorList>
    </citation>
    <scope>NUCLEOTIDE SEQUENCE [LARGE SCALE GENOMIC DNA]</scope>
    <source>
        <strain evidence="7">cv. Shandingzi</strain>
        <tissue evidence="6">Leaves</tissue>
    </source>
</reference>
<dbReference type="AlphaFoldDB" id="A0A540MK34"/>
<protein>
    <recommendedName>
        <fullName evidence="8">BTB domain-containing protein</fullName>
    </recommendedName>
</protein>
<sequence length="795" mass="88263">MACVKLGSKSEVFFLDGKTWLCSTGLASDVIVEVGETSFHLHKFPLLSRSGLLDNIIGELPSEDEQKGIVQLHDIPGGAKIFLLVAKFCYGVRMELNALNVVSVRCAAEYLRMSEEYSEGNLITQAEDFLNEIFSNWSDSIKALETCEEVLPHAEELHLVSRCINSLAMKVSADPGLFSWPVTGKDAVQSSEGVAFWNGICTTAKPHPVSEDWWYEDVSFLKYPFFKRLIRAVEIGGMKPERKAGSIMHYAKRHLSLLGRQSSFHNGNRVAPLSTVPAASDGDQRTLLEEIVGLLPDQKGVTPTNFLLRLLRTSMILQASASCLESLEKRVGAQLDQAALEDLLIPNMGYSVETLYDIDCVQRILDHFMLMDRDSINYTSSSIVDEGQLIGASQPLTAITSVANLVDGYLAEVAPDVNLKLQKFQSLAAAIPEYARPLDDGIYRAIDVYLKAHPWLTDSEKEQICRLMNCQKLSLEASTHAAQNERLPLRVIVQVLFFEQIRLRTSIAGWFFASDNLENSQTQKNIPTTSTRNPNGILRSTVMSCTKPDYQSFAGEDAVFLDLGDNEDTESPWEGAVIYKRNASISHVEYCTTLERLGLENLSTEVSKSRASVMGLRVTKAVKDYPQGTPVQISIDITRKKQKLRLDGIIKTVITLTCSRCGEPAAECIFSNFALLLTDEPIEEPDIINLGVMYGDNSKTYTEFGDQEEEDDEAAIDFEDQLYFRPDEKEIDISKHIRDAVHLEITIAAVCDPSCKGLCLGCGRNLNTSSCTCSKKEVKKGLGPLGNLKKQMQQK</sequence>
<dbReference type="InterPro" id="IPR003772">
    <property type="entry name" value="YceD"/>
</dbReference>
<evidence type="ECO:0000256" key="1">
    <source>
        <dbReference type="ARBA" id="ARBA00004906"/>
    </source>
</evidence>
<dbReference type="Pfam" id="PF00651">
    <property type="entry name" value="BTB"/>
    <property type="match status" value="1"/>
</dbReference>
<dbReference type="PROSITE" id="PS51649">
    <property type="entry name" value="NPH3"/>
    <property type="match status" value="1"/>
</dbReference>
<dbReference type="EMBL" id="VIEB01000241">
    <property type="protein sequence ID" value="TQD99140.1"/>
    <property type="molecule type" value="Genomic_DNA"/>
</dbReference>
<dbReference type="PANTHER" id="PTHR32370">
    <property type="entry name" value="OS12G0117600 PROTEIN"/>
    <property type="match status" value="1"/>
</dbReference>
<comment type="caution">
    <text evidence="6">The sequence shown here is derived from an EMBL/GenBank/DDBJ whole genome shotgun (WGS) entry which is preliminary data.</text>
</comment>
<feature type="domain" description="NPH3" evidence="5">
    <location>
        <begin position="212"/>
        <end position="502"/>
    </location>
</feature>
<evidence type="ECO:0000313" key="6">
    <source>
        <dbReference type="EMBL" id="TQD99140.1"/>
    </source>
</evidence>
<dbReference type="InterPro" id="IPR000210">
    <property type="entry name" value="BTB/POZ_dom"/>
</dbReference>
<evidence type="ECO:0008006" key="8">
    <source>
        <dbReference type="Google" id="ProtNLM"/>
    </source>
</evidence>
<feature type="domain" description="BTB" evidence="4">
    <location>
        <begin position="28"/>
        <end position="98"/>
    </location>
</feature>
<dbReference type="Gene3D" id="3.30.710.10">
    <property type="entry name" value="Potassium Channel Kv1.1, Chain A"/>
    <property type="match status" value="1"/>
</dbReference>
<dbReference type="UniPathway" id="UPA00143"/>
<dbReference type="PROSITE" id="PS50097">
    <property type="entry name" value="BTB"/>
    <property type="match status" value="1"/>
</dbReference>
<evidence type="ECO:0000313" key="7">
    <source>
        <dbReference type="Proteomes" id="UP000315295"/>
    </source>
</evidence>
<dbReference type="Pfam" id="PF03000">
    <property type="entry name" value="NPH3"/>
    <property type="match status" value="1"/>
</dbReference>
<dbReference type="Proteomes" id="UP000315295">
    <property type="component" value="Unassembled WGS sequence"/>
</dbReference>
<gene>
    <name evidence="6" type="ORF">C1H46_015259</name>
</gene>
<evidence type="ECO:0000256" key="2">
    <source>
        <dbReference type="ARBA" id="ARBA00022786"/>
    </source>
</evidence>
<keyword evidence="2" id="KW-0833">Ubl conjugation pathway</keyword>
<evidence type="ECO:0000259" key="4">
    <source>
        <dbReference type="PROSITE" id="PS50097"/>
    </source>
</evidence>
<keyword evidence="7" id="KW-1185">Reference proteome</keyword>
<dbReference type="Pfam" id="PF02620">
    <property type="entry name" value="YceD"/>
    <property type="match status" value="1"/>
</dbReference>
<name>A0A540MK34_MALBA</name>